<evidence type="ECO:0000256" key="1">
    <source>
        <dbReference type="SAM" id="MobiDB-lite"/>
    </source>
</evidence>
<name>A0A3L9YA92_9RHOB</name>
<evidence type="ECO:0000313" key="3">
    <source>
        <dbReference type="Proteomes" id="UP000281343"/>
    </source>
</evidence>
<dbReference type="EMBL" id="RCNT01000002">
    <property type="protein sequence ID" value="RMA43153.1"/>
    <property type="molecule type" value="Genomic_DNA"/>
</dbReference>
<dbReference type="Proteomes" id="UP000281343">
    <property type="component" value="Unassembled WGS sequence"/>
</dbReference>
<gene>
    <name evidence="2" type="ORF">D9R08_05875</name>
</gene>
<dbReference type="AlphaFoldDB" id="A0A3L9YA92"/>
<keyword evidence="3" id="KW-1185">Reference proteome</keyword>
<comment type="caution">
    <text evidence="2">The sequence shown here is derived from an EMBL/GenBank/DDBJ whole genome shotgun (WGS) entry which is preliminary data.</text>
</comment>
<proteinExistence type="predicted"/>
<organism evidence="2 3">
    <name type="scientific">Rhodophyticola porphyridii</name>
    <dbReference type="NCBI Taxonomy" id="1852017"/>
    <lineage>
        <taxon>Bacteria</taxon>
        <taxon>Pseudomonadati</taxon>
        <taxon>Pseudomonadota</taxon>
        <taxon>Alphaproteobacteria</taxon>
        <taxon>Rhodobacterales</taxon>
        <taxon>Roseobacteraceae</taxon>
        <taxon>Rhodophyticola</taxon>
    </lineage>
</organism>
<feature type="compositionally biased region" description="Basic and acidic residues" evidence="1">
    <location>
        <begin position="55"/>
        <end position="64"/>
    </location>
</feature>
<sequence length="64" mass="6989">MTQKERAVQRGRFAGNRGSESPPHPRPAFSCRGDGETRGLSGGEARMIAGRRRAARDTAADHWP</sequence>
<accession>A0A3L9YA92</accession>
<feature type="region of interest" description="Disordered" evidence="1">
    <location>
        <begin position="1"/>
        <end position="64"/>
    </location>
</feature>
<evidence type="ECO:0000313" key="2">
    <source>
        <dbReference type="EMBL" id="RMA43153.1"/>
    </source>
</evidence>
<reference evidence="2 3" key="1">
    <citation type="submission" date="2018-10" db="EMBL/GenBank/DDBJ databases">
        <authorList>
            <person name="Jung H.S."/>
            <person name="Jeon C.O."/>
        </authorList>
    </citation>
    <scope>NUCLEOTIDE SEQUENCE [LARGE SCALE GENOMIC DNA]</scope>
    <source>
        <strain evidence="2 3">MA-7-27</strain>
    </source>
</reference>
<protein>
    <submittedName>
        <fullName evidence="2">Uncharacterized protein</fullName>
    </submittedName>
</protein>